<dbReference type="KEGG" id="olu:OSTLU_4381"/>
<dbReference type="GO" id="GO:0016746">
    <property type="term" value="F:acyltransferase activity"/>
    <property type="evidence" value="ECO:0007669"/>
    <property type="project" value="InterPro"/>
</dbReference>
<dbReference type="InterPro" id="IPR045257">
    <property type="entry name" value="E2/Pdx1"/>
</dbReference>
<dbReference type="EMBL" id="CP000590">
    <property type="protein sequence ID" value="ABO98383.1"/>
    <property type="molecule type" value="Genomic_DNA"/>
</dbReference>
<evidence type="ECO:0000256" key="1">
    <source>
        <dbReference type="ARBA" id="ARBA00007317"/>
    </source>
</evidence>
<dbReference type="RefSeq" id="XP_001420090.1">
    <property type="nucleotide sequence ID" value="XM_001420053.1"/>
</dbReference>
<dbReference type="GeneID" id="5004044"/>
<evidence type="ECO:0000313" key="3">
    <source>
        <dbReference type="EMBL" id="ABO98383.1"/>
    </source>
</evidence>
<sequence>PSVRRLCEEHGVDPETLVPGSGPGGHLIAADVLRRVGAVDAATLEKLGLRPPAIARDERPKTLLEDYEYGLARGQRAEDAATTKMRRTIASRLTESKTRTPHAYASADVDLSEVAALRRRVMDASGVKVSVNDCVMYAVGRALREVPELNAGWDDATGGRRAYESVDVCVAVATDDGLITPIVTRADEKTLTEIGADVKGLAKKAREGALKPHEFMGGSFSVSNLGMFGVDAFSAILNPPQGAILAIGAGKDRVVLVEGQPSTVQTMTATVSVDRRVVDEADAARWLD</sequence>
<feature type="non-terminal residue" evidence="3">
    <location>
        <position position="288"/>
    </location>
</feature>
<reference evidence="3 4" key="1">
    <citation type="journal article" date="2007" name="Proc. Natl. Acad. Sci. U.S.A.">
        <title>The tiny eukaryote Ostreococcus provides genomic insights into the paradox of plankton speciation.</title>
        <authorList>
            <person name="Palenik B."/>
            <person name="Grimwood J."/>
            <person name="Aerts A."/>
            <person name="Rouze P."/>
            <person name="Salamov A."/>
            <person name="Putnam N."/>
            <person name="Dupont C."/>
            <person name="Jorgensen R."/>
            <person name="Derelle E."/>
            <person name="Rombauts S."/>
            <person name="Zhou K."/>
            <person name="Otillar R."/>
            <person name="Merchant S.S."/>
            <person name="Podell S."/>
            <person name="Gaasterland T."/>
            <person name="Napoli C."/>
            <person name="Gendler K."/>
            <person name="Manuell A."/>
            <person name="Tai V."/>
            <person name="Vallon O."/>
            <person name="Piganeau G."/>
            <person name="Jancek S."/>
            <person name="Heijde M."/>
            <person name="Jabbari K."/>
            <person name="Bowler C."/>
            <person name="Lohr M."/>
            <person name="Robbens S."/>
            <person name="Werner G."/>
            <person name="Dubchak I."/>
            <person name="Pazour G.J."/>
            <person name="Ren Q."/>
            <person name="Paulsen I."/>
            <person name="Delwiche C."/>
            <person name="Schmutz J."/>
            <person name="Rokhsar D."/>
            <person name="Van de Peer Y."/>
            <person name="Moreau H."/>
            <person name="Grigoriev I.V."/>
        </authorList>
    </citation>
    <scope>NUCLEOTIDE SEQUENCE [LARGE SCALE GENOMIC DNA]</scope>
    <source>
        <strain evidence="3 4">CCE9901</strain>
    </source>
</reference>
<dbReference type="Pfam" id="PF02817">
    <property type="entry name" value="E3_binding"/>
    <property type="match status" value="1"/>
</dbReference>
<dbReference type="PANTHER" id="PTHR23151:SF90">
    <property type="entry name" value="DIHYDROLIPOYLLYSINE-RESIDUE ACETYLTRANSFERASE COMPONENT OF PYRUVATE DEHYDROGENASE COMPLEX, MITOCHONDRIAL-RELATED"/>
    <property type="match status" value="1"/>
</dbReference>
<proteinExistence type="inferred from homology"/>
<dbReference type="SUPFAM" id="SSF52777">
    <property type="entry name" value="CoA-dependent acyltransferases"/>
    <property type="match status" value="1"/>
</dbReference>
<dbReference type="InterPro" id="IPR004167">
    <property type="entry name" value="PSBD"/>
</dbReference>
<dbReference type="Proteomes" id="UP000001568">
    <property type="component" value="Chromosome 10"/>
</dbReference>
<dbReference type="GO" id="GO:0005739">
    <property type="term" value="C:mitochondrion"/>
    <property type="evidence" value="ECO:0007669"/>
    <property type="project" value="TreeGrafter"/>
</dbReference>
<gene>
    <name evidence="3" type="ORF">OSTLU_4381</name>
</gene>
<dbReference type="HOGENOM" id="CLU_016733_2_0_1"/>
<dbReference type="OMA" id="HEFMGGS"/>
<dbReference type="GO" id="GO:0006086">
    <property type="term" value="P:pyruvate decarboxylation to acetyl-CoA"/>
    <property type="evidence" value="ECO:0007669"/>
    <property type="project" value="InterPro"/>
</dbReference>
<dbReference type="STRING" id="436017.A4S3G1"/>
<dbReference type="Gramene" id="ABO98383">
    <property type="protein sequence ID" value="ABO98383"/>
    <property type="gene ID" value="OSTLU_4381"/>
</dbReference>
<dbReference type="GO" id="GO:0045254">
    <property type="term" value="C:pyruvate dehydrogenase complex"/>
    <property type="evidence" value="ECO:0007669"/>
    <property type="project" value="InterPro"/>
</dbReference>
<comment type="similarity">
    <text evidence="1">Belongs to the 2-oxoacid dehydrogenase family.</text>
</comment>
<organism evidence="3 4">
    <name type="scientific">Ostreococcus lucimarinus (strain CCE9901)</name>
    <dbReference type="NCBI Taxonomy" id="436017"/>
    <lineage>
        <taxon>Eukaryota</taxon>
        <taxon>Viridiplantae</taxon>
        <taxon>Chlorophyta</taxon>
        <taxon>Mamiellophyceae</taxon>
        <taxon>Mamiellales</taxon>
        <taxon>Bathycoccaceae</taxon>
        <taxon>Ostreococcus</taxon>
    </lineage>
</organism>
<feature type="domain" description="Peripheral subunit-binding (PSBD)" evidence="2">
    <location>
        <begin position="1"/>
        <end position="36"/>
    </location>
</feature>
<accession>A4S3G1</accession>
<dbReference type="PROSITE" id="PS51826">
    <property type="entry name" value="PSBD"/>
    <property type="match status" value="1"/>
</dbReference>
<dbReference type="SUPFAM" id="SSF47005">
    <property type="entry name" value="Peripheral subunit-binding domain of 2-oxo acid dehydrogenase complex"/>
    <property type="match status" value="1"/>
</dbReference>
<dbReference type="eggNOG" id="KOG0557">
    <property type="taxonomic scope" value="Eukaryota"/>
</dbReference>
<name>A4S3G1_OSTLU</name>
<dbReference type="OrthoDB" id="537444at2759"/>
<dbReference type="InterPro" id="IPR001078">
    <property type="entry name" value="2-oxoacid_DH_actylTfrase"/>
</dbReference>
<evidence type="ECO:0000313" key="4">
    <source>
        <dbReference type="Proteomes" id="UP000001568"/>
    </source>
</evidence>
<dbReference type="InterPro" id="IPR036625">
    <property type="entry name" value="E3-bd_dom_sf"/>
</dbReference>
<dbReference type="InterPro" id="IPR023213">
    <property type="entry name" value="CAT-like_dom_sf"/>
</dbReference>
<dbReference type="Pfam" id="PF00198">
    <property type="entry name" value="2-oxoacid_dh"/>
    <property type="match status" value="1"/>
</dbReference>
<keyword evidence="4" id="KW-1185">Reference proteome</keyword>
<evidence type="ECO:0000259" key="2">
    <source>
        <dbReference type="PROSITE" id="PS51826"/>
    </source>
</evidence>
<protein>
    <recommendedName>
        <fullName evidence="2">Peripheral subunit-binding (PSBD) domain-containing protein</fullName>
    </recommendedName>
</protein>
<feature type="non-terminal residue" evidence="3">
    <location>
        <position position="1"/>
    </location>
</feature>
<dbReference type="Gene3D" id="4.10.320.10">
    <property type="entry name" value="E3-binding domain"/>
    <property type="match status" value="1"/>
</dbReference>
<dbReference type="AlphaFoldDB" id="A4S3G1"/>
<dbReference type="Gene3D" id="3.30.559.10">
    <property type="entry name" value="Chloramphenicol acetyltransferase-like domain"/>
    <property type="match status" value="1"/>
</dbReference>
<dbReference type="PANTHER" id="PTHR23151">
    <property type="entry name" value="DIHYDROLIPOAMIDE ACETYL/SUCCINYL-TRANSFERASE-RELATED"/>
    <property type="match status" value="1"/>
</dbReference>